<dbReference type="CDD" id="cd14275">
    <property type="entry name" value="UBA_EF-Ts"/>
    <property type="match status" value="1"/>
</dbReference>
<dbReference type="SUPFAM" id="SSF54713">
    <property type="entry name" value="Elongation factor Ts (EF-Ts), dimerisation domain"/>
    <property type="match status" value="1"/>
</dbReference>
<dbReference type="Gene3D" id="1.10.286.20">
    <property type="match status" value="1"/>
</dbReference>
<comment type="function">
    <text evidence="5 6 7">Associates with the EF-Tu.GDP complex and induces the exchange of GDP to GTP. It remains bound to the aminoacyl-tRNA.EF-Tu.GTP complex up to the GTP hydrolysis stage on the ribosome.</text>
</comment>
<dbReference type="Gene3D" id="1.10.8.10">
    <property type="entry name" value="DNA helicase RuvA subunit, C-terminal domain"/>
    <property type="match status" value="1"/>
</dbReference>
<protein>
    <recommendedName>
        <fullName evidence="2 6">Elongation factor Ts</fullName>
        <shortName evidence="6">EF-Ts</shortName>
    </recommendedName>
</protein>
<keyword evidence="4 6" id="KW-0648">Protein biosynthesis</keyword>
<dbReference type="HAMAP" id="MF_00050">
    <property type="entry name" value="EF_Ts"/>
    <property type="match status" value="1"/>
</dbReference>
<keyword evidence="6" id="KW-0963">Cytoplasm</keyword>
<dbReference type="InterPro" id="IPR009060">
    <property type="entry name" value="UBA-like_sf"/>
</dbReference>
<evidence type="ECO:0000256" key="4">
    <source>
        <dbReference type="ARBA" id="ARBA00022917"/>
    </source>
</evidence>
<dbReference type="PROSITE" id="PS01126">
    <property type="entry name" value="EF_TS_1"/>
    <property type="match status" value="1"/>
</dbReference>
<comment type="subcellular location">
    <subcellularLocation>
        <location evidence="6 8">Cytoplasm</location>
    </subcellularLocation>
</comment>
<dbReference type="NCBIfam" id="TIGR00116">
    <property type="entry name" value="tsf"/>
    <property type="match status" value="1"/>
</dbReference>
<evidence type="ECO:0000256" key="2">
    <source>
        <dbReference type="ARBA" id="ARBA00016956"/>
    </source>
</evidence>
<dbReference type="InterPro" id="IPR036402">
    <property type="entry name" value="EF-Ts_dimer_sf"/>
</dbReference>
<dbReference type="EMBL" id="JBHRZH010000020">
    <property type="protein sequence ID" value="MFC3763735.1"/>
    <property type="molecule type" value="Genomic_DNA"/>
</dbReference>
<dbReference type="PANTHER" id="PTHR11741">
    <property type="entry name" value="ELONGATION FACTOR TS"/>
    <property type="match status" value="1"/>
</dbReference>
<name>A0ABV7YI19_9ACTN</name>
<evidence type="ECO:0000256" key="5">
    <source>
        <dbReference type="ARBA" id="ARBA00025453"/>
    </source>
</evidence>
<feature type="domain" description="Translation elongation factor EFTs/EF1B dimerisation" evidence="9">
    <location>
        <begin position="68"/>
        <end position="270"/>
    </location>
</feature>
<evidence type="ECO:0000313" key="10">
    <source>
        <dbReference type="EMBL" id="MFC3763735.1"/>
    </source>
</evidence>
<dbReference type="PROSITE" id="PS01127">
    <property type="entry name" value="EF_TS_2"/>
    <property type="match status" value="1"/>
</dbReference>
<accession>A0ABV7YI19</accession>
<proteinExistence type="inferred from homology"/>
<dbReference type="GO" id="GO:0003746">
    <property type="term" value="F:translation elongation factor activity"/>
    <property type="evidence" value="ECO:0007669"/>
    <property type="project" value="UniProtKB-KW"/>
</dbReference>
<evidence type="ECO:0000256" key="3">
    <source>
        <dbReference type="ARBA" id="ARBA00022768"/>
    </source>
</evidence>
<dbReference type="InterPro" id="IPR018101">
    <property type="entry name" value="Transl_elong_Ts_CS"/>
</dbReference>
<sequence length="278" mass="29852">MSTFSAADVKRLRDETGAGFMDCKKALTEADGDFDKALDALKVRVQEKAAKRGVEREASNGAVVSKDGAILELKCETDFVAKNEKFLALADELLDVAIANKVTSAEELLQQQLLDGRAVTEGLAALAAVIGEKIAIGGVAVYDGTTTTYLHRRDPGLPPQVGVLIEYAGSDESAARTAAMQIAAMAPLYVSREDIPTEVVDAERKEAEDFARSEGKPEQILPRIVEGRLKKFYAERVLLEQTSVHDDKKTVGQVLEAAGVTVSRFARFVAAEPAGQQA</sequence>
<dbReference type="RefSeq" id="WP_205118608.1">
    <property type="nucleotide sequence ID" value="NZ_JAFBCM010000001.1"/>
</dbReference>
<comment type="similarity">
    <text evidence="1 6 7">Belongs to the EF-Ts family.</text>
</comment>
<dbReference type="InterPro" id="IPR001816">
    <property type="entry name" value="Transl_elong_EFTs/EF1B"/>
</dbReference>
<gene>
    <name evidence="6 10" type="primary">tsf</name>
    <name evidence="10" type="ORF">ACFOUW_23050</name>
</gene>
<reference evidence="11" key="1">
    <citation type="journal article" date="2019" name="Int. J. Syst. Evol. Microbiol.">
        <title>The Global Catalogue of Microorganisms (GCM) 10K type strain sequencing project: providing services to taxonomists for standard genome sequencing and annotation.</title>
        <authorList>
            <consortium name="The Broad Institute Genomics Platform"/>
            <consortium name="The Broad Institute Genome Sequencing Center for Infectious Disease"/>
            <person name="Wu L."/>
            <person name="Ma J."/>
        </authorList>
    </citation>
    <scope>NUCLEOTIDE SEQUENCE [LARGE SCALE GENOMIC DNA]</scope>
    <source>
        <strain evidence="11">CGMCC 4.7241</strain>
    </source>
</reference>
<dbReference type="SUPFAM" id="SSF46934">
    <property type="entry name" value="UBA-like"/>
    <property type="match status" value="1"/>
</dbReference>
<keyword evidence="3 6" id="KW-0251">Elongation factor</keyword>
<keyword evidence="11" id="KW-1185">Reference proteome</keyword>
<comment type="caution">
    <text evidence="10">The sequence shown here is derived from an EMBL/GenBank/DDBJ whole genome shotgun (WGS) entry which is preliminary data.</text>
</comment>
<dbReference type="Pfam" id="PF00889">
    <property type="entry name" value="EF_TS"/>
    <property type="match status" value="1"/>
</dbReference>
<dbReference type="PANTHER" id="PTHR11741:SF0">
    <property type="entry name" value="ELONGATION FACTOR TS, MITOCHONDRIAL"/>
    <property type="match status" value="1"/>
</dbReference>
<dbReference type="InterPro" id="IPR014039">
    <property type="entry name" value="Transl_elong_EFTs/EF1B_dimer"/>
</dbReference>
<dbReference type="Proteomes" id="UP001595699">
    <property type="component" value="Unassembled WGS sequence"/>
</dbReference>
<dbReference type="Gene3D" id="3.30.479.20">
    <property type="entry name" value="Elongation factor Ts, dimerisation domain"/>
    <property type="match status" value="2"/>
</dbReference>
<evidence type="ECO:0000256" key="8">
    <source>
        <dbReference type="RuleBase" id="RU000643"/>
    </source>
</evidence>
<evidence type="ECO:0000313" key="11">
    <source>
        <dbReference type="Proteomes" id="UP001595699"/>
    </source>
</evidence>
<evidence type="ECO:0000256" key="1">
    <source>
        <dbReference type="ARBA" id="ARBA00005532"/>
    </source>
</evidence>
<feature type="region of interest" description="Involved in Mg(2+) ion dislocation from EF-Tu" evidence="6">
    <location>
        <begin position="77"/>
        <end position="80"/>
    </location>
</feature>
<organism evidence="10 11">
    <name type="scientific">Tenggerimyces flavus</name>
    <dbReference type="NCBI Taxonomy" id="1708749"/>
    <lineage>
        <taxon>Bacteria</taxon>
        <taxon>Bacillati</taxon>
        <taxon>Actinomycetota</taxon>
        <taxon>Actinomycetes</taxon>
        <taxon>Propionibacteriales</taxon>
        <taxon>Nocardioidaceae</taxon>
        <taxon>Tenggerimyces</taxon>
    </lineage>
</organism>
<evidence type="ECO:0000259" key="9">
    <source>
        <dbReference type="Pfam" id="PF00889"/>
    </source>
</evidence>
<evidence type="ECO:0000256" key="6">
    <source>
        <dbReference type="HAMAP-Rule" id="MF_00050"/>
    </source>
</evidence>
<evidence type="ECO:0000256" key="7">
    <source>
        <dbReference type="RuleBase" id="RU000642"/>
    </source>
</evidence>